<dbReference type="EC" id="2.1.1.160" evidence="6"/>
<evidence type="ECO:0000256" key="4">
    <source>
        <dbReference type="ARBA" id="ARBA00022842"/>
    </source>
</evidence>
<dbReference type="InterPro" id="IPR005299">
    <property type="entry name" value="MeTrfase_7"/>
</dbReference>
<dbReference type="AlphaFoldDB" id="A0A396H6P2"/>
<evidence type="ECO:0000256" key="3">
    <source>
        <dbReference type="ARBA" id="ARBA00022723"/>
    </source>
</evidence>
<dbReference type="Gene3D" id="1.10.1200.270">
    <property type="entry name" value="Methyltransferase, alpha-helical capping domain"/>
    <property type="match status" value="2"/>
</dbReference>
<evidence type="ECO:0000256" key="1">
    <source>
        <dbReference type="ARBA" id="ARBA00022603"/>
    </source>
</evidence>
<name>A0A396H6P2_MEDTR</name>
<dbReference type="InterPro" id="IPR042086">
    <property type="entry name" value="MeTrfase_capping"/>
</dbReference>
<feature type="region of interest" description="Disordered" evidence="5">
    <location>
        <begin position="12"/>
        <end position="31"/>
    </location>
</feature>
<organism evidence="6">
    <name type="scientific">Medicago truncatula</name>
    <name type="common">Barrel medic</name>
    <name type="synonym">Medicago tribuloides</name>
    <dbReference type="NCBI Taxonomy" id="3880"/>
    <lineage>
        <taxon>Eukaryota</taxon>
        <taxon>Viridiplantae</taxon>
        <taxon>Streptophyta</taxon>
        <taxon>Embryophyta</taxon>
        <taxon>Tracheophyta</taxon>
        <taxon>Spermatophyta</taxon>
        <taxon>Magnoliopsida</taxon>
        <taxon>eudicotyledons</taxon>
        <taxon>Gunneridae</taxon>
        <taxon>Pentapetalae</taxon>
        <taxon>rosids</taxon>
        <taxon>fabids</taxon>
        <taxon>Fabales</taxon>
        <taxon>Fabaceae</taxon>
        <taxon>Papilionoideae</taxon>
        <taxon>50 kb inversion clade</taxon>
        <taxon>NPAAA clade</taxon>
        <taxon>Hologalegina</taxon>
        <taxon>IRL clade</taxon>
        <taxon>Trifolieae</taxon>
        <taxon>Medicago</taxon>
    </lineage>
</organism>
<keyword evidence="2 6" id="KW-0808">Transferase</keyword>
<dbReference type="EMBL" id="PSQE01000007">
    <property type="protein sequence ID" value="RHN47394.1"/>
    <property type="molecule type" value="Genomic_DNA"/>
</dbReference>
<comment type="caution">
    <text evidence="6">The sequence shown here is derived from an EMBL/GenBank/DDBJ whole genome shotgun (WGS) entry which is preliminary data.</text>
</comment>
<evidence type="ECO:0000313" key="6">
    <source>
        <dbReference type="EMBL" id="RHN47394.1"/>
    </source>
</evidence>
<dbReference type="PANTHER" id="PTHR31009">
    <property type="entry name" value="S-ADENOSYL-L-METHIONINE:CARBOXYL METHYLTRANSFERASE FAMILY PROTEIN"/>
    <property type="match status" value="1"/>
</dbReference>
<dbReference type="Gramene" id="rna41987">
    <property type="protein sequence ID" value="RHN47394.1"/>
    <property type="gene ID" value="gene41987"/>
</dbReference>
<evidence type="ECO:0000256" key="2">
    <source>
        <dbReference type="ARBA" id="ARBA00022679"/>
    </source>
</evidence>
<dbReference type="GO" id="GO:0046872">
    <property type="term" value="F:metal ion binding"/>
    <property type="evidence" value="ECO:0007669"/>
    <property type="project" value="UniProtKB-KW"/>
</dbReference>
<dbReference type="InterPro" id="IPR029063">
    <property type="entry name" value="SAM-dependent_MTases_sf"/>
</dbReference>
<reference evidence="6" key="1">
    <citation type="journal article" date="2018" name="Nat. Plants">
        <title>Whole-genome landscape of Medicago truncatula symbiotic genes.</title>
        <authorList>
            <person name="Pecrix Y."/>
            <person name="Gamas P."/>
            <person name="Carrere S."/>
        </authorList>
    </citation>
    <scope>NUCLEOTIDE SEQUENCE</scope>
    <source>
        <tissue evidence="6">Leaves</tissue>
    </source>
</reference>
<proteinExistence type="predicted"/>
<dbReference type="GO" id="GO:0032259">
    <property type="term" value="P:methylation"/>
    <property type="evidence" value="ECO:0007669"/>
    <property type="project" value="UniProtKB-KW"/>
</dbReference>
<sequence length="230" mass="26120">MATEGILHMKGGVGETSYENNSSLQAPKDLTKNGEPLNKGNIYISRTSPPSVYEAYFKQFERDFKYFLKSRFEELTSDGVMALTFIGRETTITSAQGVIGMVLNEMVKEGLVEEEKLDLFDFPAYHPTVKEVSQLIEAEGSFTLQTIKTFKMGWDANLEKDNVDYVVDSKMRGEFIAKYHRAVYEPLLIAGFGENIMDELFSRFAKLIAQLIEIETLEFTNIVLFMTKNP</sequence>
<dbReference type="SUPFAM" id="SSF53335">
    <property type="entry name" value="S-adenosyl-L-methionine-dependent methyltransferases"/>
    <property type="match status" value="1"/>
</dbReference>
<evidence type="ECO:0000256" key="5">
    <source>
        <dbReference type="SAM" id="MobiDB-lite"/>
    </source>
</evidence>
<dbReference type="GO" id="GO:0102741">
    <property type="term" value="F:caffeine synthase activity"/>
    <property type="evidence" value="ECO:0007669"/>
    <property type="project" value="UniProtKB-EC"/>
</dbReference>
<protein>
    <submittedName>
        <fullName evidence="6">Putative caffeine synthase</fullName>
        <ecNumber evidence="6">2.1.1.160</ecNumber>
    </submittedName>
</protein>
<keyword evidence="3" id="KW-0479">Metal-binding</keyword>
<accession>A0A396H6P2</accession>
<keyword evidence="1 6" id="KW-0489">Methyltransferase</keyword>
<gene>
    <name evidence="6" type="ORF">MtrunA17_Chr7g0252501</name>
</gene>
<keyword evidence="4" id="KW-0460">Magnesium</keyword>
<dbReference type="Pfam" id="PF03492">
    <property type="entry name" value="Methyltransf_7"/>
    <property type="match status" value="1"/>
</dbReference>
<dbReference type="Proteomes" id="UP000265566">
    <property type="component" value="Chromosome 7"/>
</dbReference>